<comment type="caution">
    <text evidence="1">The sequence shown here is derived from an EMBL/GenBank/DDBJ whole genome shotgun (WGS) entry which is preliminary data.</text>
</comment>
<name>A0A9W6D209_9BACT</name>
<evidence type="ECO:0000313" key="1">
    <source>
        <dbReference type="EMBL" id="GLI34410.1"/>
    </source>
</evidence>
<dbReference type="EMBL" id="BSDR01000001">
    <property type="protein sequence ID" value="GLI34410.1"/>
    <property type="molecule type" value="Genomic_DNA"/>
</dbReference>
<protein>
    <submittedName>
        <fullName evidence="1">Uncharacterized protein</fullName>
    </submittedName>
</protein>
<gene>
    <name evidence="1" type="ORF">DAMNIGENAA_18430</name>
</gene>
<proteinExistence type="predicted"/>
<dbReference type="RefSeq" id="WP_281793662.1">
    <property type="nucleotide sequence ID" value="NZ_BSDR01000001.1"/>
</dbReference>
<dbReference type="AlphaFoldDB" id="A0A9W6D209"/>
<reference evidence="1" key="1">
    <citation type="submission" date="2022-12" db="EMBL/GenBank/DDBJ databases">
        <title>Reference genome sequencing for broad-spectrum identification of bacterial and archaeal isolates by mass spectrometry.</title>
        <authorList>
            <person name="Sekiguchi Y."/>
            <person name="Tourlousse D.M."/>
        </authorList>
    </citation>
    <scope>NUCLEOTIDE SEQUENCE</scope>
    <source>
        <strain evidence="1">ASRB1</strain>
    </source>
</reference>
<dbReference type="Pfam" id="PF19027">
    <property type="entry name" value="DUF5752"/>
    <property type="match status" value="1"/>
</dbReference>
<accession>A0A9W6D209</accession>
<keyword evidence="2" id="KW-1185">Reference proteome</keyword>
<dbReference type="Proteomes" id="UP001144372">
    <property type="component" value="Unassembled WGS sequence"/>
</dbReference>
<organism evidence="1 2">
    <name type="scientific">Desulforhabdus amnigena</name>
    <dbReference type="NCBI Taxonomy" id="40218"/>
    <lineage>
        <taxon>Bacteria</taxon>
        <taxon>Pseudomonadati</taxon>
        <taxon>Thermodesulfobacteriota</taxon>
        <taxon>Syntrophobacteria</taxon>
        <taxon>Syntrophobacterales</taxon>
        <taxon>Syntrophobacteraceae</taxon>
        <taxon>Desulforhabdus</taxon>
    </lineage>
</organism>
<evidence type="ECO:0000313" key="2">
    <source>
        <dbReference type="Proteomes" id="UP001144372"/>
    </source>
</evidence>
<sequence length="218" mass="25552">MADPFAVKDCALISIATGKEAQNLRELSDRLETIHPGCIYYHFWGGMLRSSFDEPEYQNDFAAWAWRNLHDTRLAERLAIIDPTHYKDIEDLRRELIDVIEERLAESEFVPWARAGQRFKFIRSQIVVFDTGIRLDHPRGLQERIPKMSLGSIFYHFIDARRRTERGKSDFVEWLQSFGEDAYDELIKRINSVDPYFTTLAALRKELEAVFKMCPMEG</sequence>
<dbReference type="InterPro" id="IPR044036">
    <property type="entry name" value="DUF5752"/>
</dbReference>